<protein>
    <submittedName>
        <fullName evidence="1">Uncharacterized protein</fullName>
    </submittedName>
</protein>
<gene>
    <name evidence="1" type="ORF">M378DRAFT_167526</name>
</gene>
<evidence type="ECO:0000313" key="2">
    <source>
        <dbReference type="Proteomes" id="UP000054549"/>
    </source>
</evidence>
<keyword evidence="2" id="KW-1185">Reference proteome</keyword>
<dbReference type="EMBL" id="KN818290">
    <property type="protein sequence ID" value="KIL61019.1"/>
    <property type="molecule type" value="Genomic_DNA"/>
</dbReference>
<dbReference type="HOGENOM" id="CLU_2922159_0_0_1"/>
<dbReference type="Proteomes" id="UP000054549">
    <property type="component" value="Unassembled WGS sequence"/>
</dbReference>
<proteinExistence type="predicted"/>
<sequence>MFAGSNNLQFSGEPRCQNVGGNYSVENITIVLSIVEQSSWNICDVLLVCVMAGSSDWSMRR</sequence>
<accession>A0A0C2T3G4</accession>
<organism evidence="1 2">
    <name type="scientific">Amanita muscaria (strain Koide BX008)</name>
    <dbReference type="NCBI Taxonomy" id="946122"/>
    <lineage>
        <taxon>Eukaryota</taxon>
        <taxon>Fungi</taxon>
        <taxon>Dikarya</taxon>
        <taxon>Basidiomycota</taxon>
        <taxon>Agaricomycotina</taxon>
        <taxon>Agaricomycetes</taxon>
        <taxon>Agaricomycetidae</taxon>
        <taxon>Agaricales</taxon>
        <taxon>Pluteineae</taxon>
        <taxon>Amanitaceae</taxon>
        <taxon>Amanita</taxon>
    </lineage>
</organism>
<evidence type="ECO:0000313" key="1">
    <source>
        <dbReference type="EMBL" id="KIL61019.1"/>
    </source>
</evidence>
<dbReference type="InParanoid" id="A0A0C2T3G4"/>
<name>A0A0C2T3G4_AMAMK</name>
<dbReference type="AlphaFoldDB" id="A0A0C2T3G4"/>
<reference evidence="1 2" key="1">
    <citation type="submission" date="2014-04" db="EMBL/GenBank/DDBJ databases">
        <title>Evolutionary Origins and Diversification of the Mycorrhizal Mutualists.</title>
        <authorList>
            <consortium name="DOE Joint Genome Institute"/>
            <consortium name="Mycorrhizal Genomics Consortium"/>
            <person name="Kohler A."/>
            <person name="Kuo A."/>
            <person name="Nagy L.G."/>
            <person name="Floudas D."/>
            <person name="Copeland A."/>
            <person name="Barry K.W."/>
            <person name="Cichocki N."/>
            <person name="Veneault-Fourrey C."/>
            <person name="LaButti K."/>
            <person name="Lindquist E.A."/>
            <person name="Lipzen A."/>
            <person name="Lundell T."/>
            <person name="Morin E."/>
            <person name="Murat C."/>
            <person name="Riley R."/>
            <person name="Ohm R."/>
            <person name="Sun H."/>
            <person name="Tunlid A."/>
            <person name="Henrissat B."/>
            <person name="Grigoriev I.V."/>
            <person name="Hibbett D.S."/>
            <person name="Martin F."/>
        </authorList>
    </citation>
    <scope>NUCLEOTIDE SEQUENCE [LARGE SCALE GENOMIC DNA]</scope>
    <source>
        <strain evidence="1 2">Koide BX008</strain>
    </source>
</reference>